<dbReference type="GO" id="GO:0003677">
    <property type="term" value="F:DNA binding"/>
    <property type="evidence" value="ECO:0007669"/>
    <property type="project" value="InterPro"/>
</dbReference>
<proteinExistence type="predicted"/>
<organism evidence="2 3">
    <name type="scientific">Candidatus Roizmanbacteria bacterium CG22_combo_CG10-13_8_21_14_all_38_20</name>
    <dbReference type="NCBI Taxonomy" id="1974862"/>
    <lineage>
        <taxon>Bacteria</taxon>
        <taxon>Candidatus Roizmaniibacteriota</taxon>
    </lineage>
</organism>
<protein>
    <recommendedName>
        <fullName evidence="1">SpoVT-AbrB domain-containing protein</fullName>
    </recommendedName>
</protein>
<reference evidence="2 3" key="1">
    <citation type="submission" date="2017-09" db="EMBL/GenBank/DDBJ databases">
        <title>Depth-based differentiation of microbial function through sediment-hosted aquifers and enrichment of novel symbionts in the deep terrestrial subsurface.</title>
        <authorList>
            <person name="Probst A.J."/>
            <person name="Ladd B."/>
            <person name="Jarett J.K."/>
            <person name="Geller-Mcgrath D.E."/>
            <person name="Sieber C.M."/>
            <person name="Emerson J.B."/>
            <person name="Anantharaman K."/>
            <person name="Thomas B.C."/>
            <person name="Malmstrom R."/>
            <person name="Stieglmeier M."/>
            <person name="Klingl A."/>
            <person name="Woyke T."/>
            <person name="Ryan C.M."/>
            <person name="Banfield J.F."/>
        </authorList>
    </citation>
    <scope>NUCLEOTIDE SEQUENCE [LARGE SCALE GENOMIC DNA]</scope>
    <source>
        <strain evidence="2">CG22_combo_CG10-13_8_21_14_all_38_20</strain>
    </source>
</reference>
<dbReference type="InterPro" id="IPR007159">
    <property type="entry name" value="SpoVT-AbrB_dom"/>
</dbReference>
<evidence type="ECO:0000259" key="1">
    <source>
        <dbReference type="SMART" id="SM00966"/>
    </source>
</evidence>
<evidence type="ECO:0000313" key="2">
    <source>
        <dbReference type="EMBL" id="PIP61477.1"/>
    </source>
</evidence>
<comment type="caution">
    <text evidence="2">The sequence shown here is derived from an EMBL/GenBank/DDBJ whole genome shotgun (WGS) entry which is preliminary data.</text>
</comment>
<accession>A0A2H0BUX5</accession>
<dbReference type="AlphaFoldDB" id="A0A2H0BUX5"/>
<dbReference type="Proteomes" id="UP000231246">
    <property type="component" value="Unassembled WGS sequence"/>
</dbReference>
<evidence type="ECO:0000313" key="3">
    <source>
        <dbReference type="Proteomes" id="UP000231246"/>
    </source>
</evidence>
<sequence length="80" mass="9006">MQHVVSITGQGQMTVPKLVLKQFNINGATKAILERKGDILTVRPKRDFWQLAGSLKTSISLSNQQLKEARNSFAVKWPQK</sequence>
<dbReference type="EMBL" id="PCTA01000026">
    <property type="protein sequence ID" value="PIP61477.1"/>
    <property type="molecule type" value="Genomic_DNA"/>
</dbReference>
<name>A0A2H0BUX5_9BACT</name>
<feature type="domain" description="SpoVT-AbrB" evidence="1">
    <location>
        <begin position="5"/>
        <end position="50"/>
    </location>
</feature>
<dbReference type="InterPro" id="IPR037914">
    <property type="entry name" value="SpoVT-AbrB_sf"/>
</dbReference>
<dbReference type="SMART" id="SM00966">
    <property type="entry name" value="SpoVT_AbrB"/>
    <property type="match status" value="1"/>
</dbReference>
<dbReference type="SUPFAM" id="SSF89447">
    <property type="entry name" value="AbrB/MazE/MraZ-like"/>
    <property type="match status" value="1"/>
</dbReference>
<gene>
    <name evidence="2" type="ORF">COW99_04210</name>
</gene>